<sequence length="203" mass="23227">MPYKLQYFNARGTAEPIRYLLKYGKINFEDVRIESSDWPKIKATMPMGQMPILECDGKRFFQSVAICRFLAKKVGLAGSNELENLEIDSIADTVVDLRLKIMAVSFGPQDKKAEGMKTLKEETVPFFLSKLNAIAEENNGHLACKKLTWADFYFAAFVIMFQFGAQEGEKVWEKYPALKKVKENVENIDEIKKWIAVRPVTDL</sequence>
<dbReference type="FunFam" id="3.40.30.10:FF:000035">
    <property type="entry name" value="hematopoietic prostaglandin D synthase"/>
    <property type="match status" value="1"/>
</dbReference>
<dbReference type="PANTHER" id="PTHR11571">
    <property type="entry name" value="GLUTATHIONE S-TRANSFERASE"/>
    <property type="match status" value="1"/>
</dbReference>
<name>A0A9J6BFW1_POLVA</name>
<evidence type="ECO:0000256" key="1">
    <source>
        <dbReference type="ARBA" id="ARBA00011738"/>
    </source>
</evidence>
<evidence type="ECO:0000256" key="4">
    <source>
        <dbReference type="ARBA" id="ARBA00038317"/>
    </source>
</evidence>
<feature type="domain" description="GST C-terminal" evidence="7">
    <location>
        <begin position="80"/>
        <end position="203"/>
    </location>
</feature>
<dbReference type="SFLD" id="SFLDS00019">
    <property type="entry name" value="Glutathione_Transferase_(cytos"/>
    <property type="match status" value="1"/>
</dbReference>
<dbReference type="InterPro" id="IPR040079">
    <property type="entry name" value="Glutathione_S-Trfase"/>
</dbReference>
<comment type="similarity">
    <text evidence="4">Belongs to the GST superfamily. Sigma family.</text>
</comment>
<dbReference type="Pfam" id="PF14497">
    <property type="entry name" value="GST_C_3"/>
    <property type="match status" value="1"/>
</dbReference>
<comment type="catalytic activity">
    <reaction evidence="5">
        <text>RX + glutathione = an S-substituted glutathione + a halide anion + H(+)</text>
        <dbReference type="Rhea" id="RHEA:16437"/>
        <dbReference type="ChEBI" id="CHEBI:15378"/>
        <dbReference type="ChEBI" id="CHEBI:16042"/>
        <dbReference type="ChEBI" id="CHEBI:17792"/>
        <dbReference type="ChEBI" id="CHEBI:57925"/>
        <dbReference type="ChEBI" id="CHEBI:90779"/>
        <dbReference type="EC" id="2.5.1.18"/>
    </reaction>
</comment>
<evidence type="ECO:0000256" key="3">
    <source>
        <dbReference type="ARBA" id="ARBA00022679"/>
    </source>
</evidence>
<dbReference type="InterPro" id="IPR010987">
    <property type="entry name" value="Glutathione-S-Trfase_C-like"/>
</dbReference>
<dbReference type="FunFam" id="1.20.1050.10:FF:000030">
    <property type="entry name" value="Glutathione S-transferase S1"/>
    <property type="match status" value="1"/>
</dbReference>
<dbReference type="AlphaFoldDB" id="A0A9J6BFW1"/>
<protein>
    <recommendedName>
        <fullName evidence="2">glutathione transferase</fullName>
        <ecNumber evidence="2">2.5.1.18</ecNumber>
    </recommendedName>
</protein>
<evidence type="ECO:0000259" key="6">
    <source>
        <dbReference type="PROSITE" id="PS50404"/>
    </source>
</evidence>
<dbReference type="OrthoDB" id="414243at2759"/>
<organism evidence="8 9">
    <name type="scientific">Polypedilum vanderplanki</name>
    <name type="common">Sleeping chironomid midge</name>
    <dbReference type="NCBI Taxonomy" id="319348"/>
    <lineage>
        <taxon>Eukaryota</taxon>
        <taxon>Metazoa</taxon>
        <taxon>Ecdysozoa</taxon>
        <taxon>Arthropoda</taxon>
        <taxon>Hexapoda</taxon>
        <taxon>Insecta</taxon>
        <taxon>Pterygota</taxon>
        <taxon>Neoptera</taxon>
        <taxon>Endopterygota</taxon>
        <taxon>Diptera</taxon>
        <taxon>Nematocera</taxon>
        <taxon>Chironomoidea</taxon>
        <taxon>Chironomidae</taxon>
        <taxon>Chironominae</taxon>
        <taxon>Polypedilum</taxon>
        <taxon>Polypedilum</taxon>
    </lineage>
</organism>
<dbReference type="SFLD" id="SFLDG01205">
    <property type="entry name" value="AMPS.1"/>
    <property type="match status" value="1"/>
</dbReference>
<accession>A0A9J6BFW1</accession>
<dbReference type="Gene3D" id="1.20.1050.10">
    <property type="match status" value="1"/>
</dbReference>
<evidence type="ECO:0000256" key="2">
    <source>
        <dbReference type="ARBA" id="ARBA00012452"/>
    </source>
</evidence>
<dbReference type="PROSITE" id="PS50405">
    <property type="entry name" value="GST_CTER"/>
    <property type="match status" value="1"/>
</dbReference>
<dbReference type="SUPFAM" id="SSF47616">
    <property type="entry name" value="GST C-terminal domain-like"/>
    <property type="match status" value="1"/>
</dbReference>
<dbReference type="InterPro" id="IPR004045">
    <property type="entry name" value="Glutathione_S-Trfase_N"/>
</dbReference>
<dbReference type="GO" id="GO:0006749">
    <property type="term" value="P:glutathione metabolic process"/>
    <property type="evidence" value="ECO:0007669"/>
    <property type="project" value="TreeGrafter"/>
</dbReference>
<dbReference type="CDD" id="cd03039">
    <property type="entry name" value="GST_N_Sigma_like"/>
    <property type="match status" value="1"/>
</dbReference>
<dbReference type="PROSITE" id="PS50404">
    <property type="entry name" value="GST_NTER"/>
    <property type="match status" value="1"/>
</dbReference>
<dbReference type="Gene3D" id="3.40.30.10">
    <property type="entry name" value="Glutaredoxin"/>
    <property type="match status" value="1"/>
</dbReference>
<dbReference type="EMBL" id="JADBJN010000004">
    <property type="protein sequence ID" value="KAG5668487.1"/>
    <property type="molecule type" value="Genomic_DNA"/>
</dbReference>
<evidence type="ECO:0000313" key="9">
    <source>
        <dbReference type="Proteomes" id="UP001107558"/>
    </source>
</evidence>
<dbReference type="InterPro" id="IPR036249">
    <property type="entry name" value="Thioredoxin-like_sf"/>
</dbReference>
<comment type="subunit">
    <text evidence="1">Homodimer.</text>
</comment>
<dbReference type="CDD" id="cd03192">
    <property type="entry name" value="GST_C_Sigma_like"/>
    <property type="match status" value="1"/>
</dbReference>
<dbReference type="InterPro" id="IPR050213">
    <property type="entry name" value="GST_superfamily"/>
</dbReference>
<evidence type="ECO:0000256" key="5">
    <source>
        <dbReference type="ARBA" id="ARBA00047960"/>
    </source>
</evidence>
<keyword evidence="9" id="KW-1185">Reference proteome</keyword>
<dbReference type="GO" id="GO:0004602">
    <property type="term" value="F:glutathione peroxidase activity"/>
    <property type="evidence" value="ECO:0007669"/>
    <property type="project" value="UniProtKB-ARBA"/>
</dbReference>
<dbReference type="InterPro" id="IPR004046">
    <property type="entry name" value="GST_C"/>
</dbReference>
<dbReference type="EC" id="2.5.1.18" evidence="2"/>
<evidence type="ECO:0000259" key="7">
    <source>
        <dbReference type="PROSITE" id="PS50405"/>
    </source>
</evidence>
<dbReference type="InterPro" id="IPR036282">
    <property type="entry name" value="Glutathione-S-Trfase_C_sf"/>
</dbReference>
<evidence type="ECO:0000313" key="8">
    <source>
        <dbReference type="EMBL" id="KAG5668487.1"/>
    </source>
</evidence>
<keyword evidence="3" id="KW-0808">Transferase</keyword>
<dbReference type="PANTHER" id="PTHR11571:SF224">
    <property type="entry name" value="HEMATOPOIETIC PROSTAGLANDIN D SYNTHASE"/>
    <property type="match status" value="1"/>
</dbReference>
<feature type="domain" description="GST N-terminal" evidence="6">
    <location>
        <begin position="1"/>
        <end position="78"/>
    </location>
</feature>
<comment type="caution">
    <text evidence="8">The sequence shown here is derived from an EMBL/GenBank/DDBJ whole genome shotgun (WGS) entry which is preliminary data.</text>
</comment>
<gene>
    <name evidence="8" type="ORF">PVAND_016426</name>
</gene>
<dbReference type="Proteomes" id="UP001107558">
    <property type="component" value="Chromosome 4"/>
</dbReference>
<dbReference type="Pfam" id="PF02798">
    <property type="entry name" value="GST_N"/>
    <property type="match status" value="1"/>
</dbReference>
<dbReference type="SFLD" id="SFLDG00363">
    <property type="entry name" value="AMPS_(cytGST):_Alpha-__Mu-__Pi"/>
    <property type="match status" value="1"/>
</dbReference>
<proteinExistence type="inferred from homology"/>
<dbReference type="GO" id="GO:0004364">
    <property type="term" value="F:glutathione transferase activity"/>
    <property type="evidence" value="ECO:0007669"/>
    <property type="project" value="UniProtKB-EC"/>
</dbReference>
<dbReference type="SUPFAM" id="SSF52833">
    <property type="entry name" value="Thioredoxin-like"/>
    <property type="match status" value="1"/>
</dbReference>
<reference evidence="8" key="1">
    <citation type="submission" date="2021-03" db="EMBL/GenBank/DDBJ databases">
        <title>Chromosome level genome of the anhydrobiotic midge Polypedilum vanderplanki.</title>
        <authorList>
            <person name="Yoshida Y."/>
            <person name="Kikawada T."/>
            <person name="Gusev O."/>
        </authorList>
    </citation>
    <scope>NUCLEOTIDE SEQUENCE</scope>
    <source>
        <strain evidence="8">NIAS01</strain>
        <tissue evidence="8">Whole body or cell culture</tissue>
    </source>
</reference>